<feature type="transmembrane region" description="Helical" evidence="1">
    <location>
        <begin position="12"/>
        <end position="31"/>
    </location>
</feature>
<accession>B6WAL2</accession>
<feature type="transmembrane region" description="Helical" evidence="1">
    <location>
        <begin position="62"/>
        <end position="83"/>
    </location>
</feature>
<dbReference type="eggNOG" id="ENOG5030GK4">
    <property type="taxonomic scope" value="Bacteria"/>
</dbReference>
<comment type="caution">
    <text evidence="2">The sequence shown here is derived from an EMBL/GenBank/DDBJ whole genome shotgun (WGS) entry which is preliminary data.</text>
</comment>
<reference evidence="2 3" key="2">
    <citation type="submission" date="2008-10" db="EMBL/GenBank/DDBJ databases">
        <title>Draft genome sequence of Anaerococcus hydrogenalis (DSM 7454).</title>
        <authorList>
            <person name="Sudarsanam P."/>
            <person name="Ley R."/>
            <person name="Guruge J."/>
            <person name="Turnbaugh P.J."/>
            <person name="Mahowald M."/>
            <person name="Liep D."/>
            <person name="Gordon J."/>
        </authorList>
    </citation>
    <scope>NUCLEOTIDE SEQUENCE [LARGE SCALE GENOMIC DNA]</scope>
    <source>
        <strain evidence="2 3">DSM 7454</strain>
    </source>
</reference>
<keyword evidence="1" id="KW-0812">Transmembrane</keyword>
<dbReference type="Proteomes" id="UP000005451">
    <property type="component" value="Unassembled WGS sequence"/>
</dbReference>
<proteinExistence type="predicted"/>
<name>B6WAL2_9FIRM</name>
<dbReference type="EMBL" id="ABXA01000043">
    <property type="protein sequence ID" value="EEB35544.1"/>
    <property type="molecule type" value="Genomic_DNA"/>
</dbReference>
<dbReference type="STRING" id="561177.ANHYDRO_01728"/>
<evidence type="ECO:0000256" key="1">
    <source>
        <dbReference type="SAM" id="Phobius"/>
    </source>
</evidence>
<gene>
    <name evidence="2" type="ORF">ANHYDRO_01728</name>
</gene>
<protein>
    <submittedName>
        <fullName evidence="2">Uncharacterized protein</fullName>
    </submittedName>
</protein>
<sequence length="185" mass="21410">MRNTNFKIRSMSIILCLIFKFIVLGLSFIFLGRFSSLIKSFSNLEKINLKTLPNSLSSIVNVYYLILLFLILSLILFSISLIFNKSFKALEIVEIGANVLSLIFYVISFILIKPALSLFKNILRGFKGLDTFEYFSYIKKFLYKANFLVDKIDGPIKIFFTIFTILAIIMMIISIILMVKRLIRK</sequence>
<dbReference type="AlphaFoldDB" id="B6WAL2"/>
<keyword evidence="1" id="KW-0472">Membrane</keyword>
<reference evidence="2 3" key="1">
    <citation type="submission" date="2008-09" db="EMBL/GenBank/DDBJ databases">
        <authorList>
            <person name="Fulton L."/>
            <person name="Clifton S."/>
            <person name="Fulton B."/>
            <person name="Xu J."/>
            <person name="Minx P."/>
            <person name="Pepin K.H."/>
            <person name="Johnson M."/>
            <person name="Thiruvilangam P."/>
            <person name="Bhonagiri V."/>
            <person name="Nash W.E."/>
            <person name="Mardis E.R."/>
            <person name="Wilson R.K."/>
        </authorList>
    </citation>
    <scope>NUCLEOTIDE SEQUENCE [LARGE SCALE GENOMIC DNA]</scope>
    <source>
        <strain evidence="2 3">DSM 7454</strain>
    </source>
</reference>
<evidence type="ECO:0000313" key="2">
    <source>
        <dbReference type="EMBL" id="EEB35544.1"/>
    </source>
</evidence>
<evidence type="ECO:0000313" key="3">
    <source>
        <dbReference type="Proteomes" id="UP000005451"/>
    </source>
</evidence>
<feature type="transmembrane region" description="Helical" evidence="1">
    <location>
        <begin position="158"/>
        <end position="179"/>
    </location>
</feature>
<organism evidence="2 3">
    <name type="scientific">Anaerococcus hydrogenalis DSM 7454</name>
    <dbReference type="NCBI Taxonomy" id="561177"/>
    <lineage>
        <taxon>Bacteria</taxon>
        <taxon>Bacillati</taxon>
        <taxon>Bacillota</taxon>
        <taxon>Tissierellia</taxon>
        <taxon>Tissierellales</taxon>
        <taxon>Peptoniphilaceae</taxon>
        <taxon>Anaerococcus</taxon>
    </lineage>
</organism>
<dbReference type="RefSeq" id="WP_004815271.1">
    <property type="nucleotide sequence ID" value="NZ_ABXA01000043.1"/>
</dbReference>
<keyword evidence="1" id="KW-1133">Transmembrane helix</keyword>
<feature type="transmembrane region" description="Helical" evidence="1">
    <location>
        <begin position="95"/>
        <end position="116"/>
    </location>
</feature>